<evidence type="ECO:0000256" key="1">
    <source>
        <dbReference type="ARBA" id="ARBA00001947"/>
    </source>
</evidence>
<reference evidence="14 15" key="1">
    <citation type="submission" date="2017-01" db="EMBL/GenBank/DDBJ databases">
        <authorList>
            <person name="Mah S.A."/>
            <person name="Swanson W.J."/>
            <person name="Moy G.W."/>
            <person name="Vacquier V.D."/>
        </authorList>
    </citation>
    <scope>NUCLEOTIDE SEQUENCE [LARGE SCALE GENOMIC DNA]</scope>
    <source>
        <strain evidence="14 15">GSMNP</strain>
    </source>
</reference>
<keyword evidence="6" id="KW-0479">Metal-binding</keyword>
<dbReference type="GO" id="GO:0000722">
    <property type="term" value="P:telomere maintenance via recombination"/>
    <property type="evidence" value="ECO:0007669"/>
    <property type="project" value="TreeGrafter"/>
</dbReference>
<dbReference type="GO" id="GO:0003691">
    <property type="term" value="F:double-stranded telomeric DNA binding"/>
    <property type="evidence" value="ECO:0007669"/>
    <property type="project" value="TreeGrafter"/>
</dbReference>
<protein>
    <submittedName>
        <fullName evidence="14">DNA repair protein RAD50</fullName>
    </submittedName>
</protein>
<organism evidence="14 15">
    <name type="scientific">Smittium culicis</name>
    <dbReference type="NCBI Taxonomy" id="133412"/>
    <lineage>
        <taxon>Eukaryota</taxon>
        <taxon>Fungi</taxon>
        <taxon>Fungi incertae sedis</taxon>
        <taxon>Zoopagomycota</taxon>
        <taxon>Kickxellomycotina</taxon>
        <taxon>Harpellomycetes</taxon>
        <taxon>Harpellales</taxon>
        <taxon>Legeriomycetaceae</taxon>
        <taxon>Smittium</taxon>
    </lineage>
</organism>
<dbReference type="PANTHER" id="PTHR18867:SF12">
    <property type="entry name" value="DNA REPAIR PROTEIN RAD50"/>
    <property type="match status" value="1"/>
</dbReference>
<evidence type="ECO:0000256" key="8">
    <source>
        <dbReference type="ARBA" id="ARBA00022801"/>
    </source>
</evidence>
<dbReference type="SUPFAM" id="SSF52540">
    <property type="entry name" value="P-loop containing nucleoside triphosphate hydrolases"/>
    <property type="match status" value="1"/>
</dbReference>
<dbReference type="GO" id="GO:0006302">
    <property type="term" value="P:double-strand break repair"/>
    <property type="evidence" value="ECO:0007669"/>
    <property type="project" value="TreeGrafter"/>
</dbReference>
<comment type="caution">
    <text evidence="14">The sequence shown here is derived from an EMBL/GenBank/DDBJ whole genome shotgun (WGS) entry which is preliminary data.</text>
</comment>
<dbReference type="GO" id="GO:0051880">
    <property type="term" value="F:G-quadruplex DNA binding"/>
    <property type="evidence" value="ECO:0007669"/>
    <property type="project" value="TreeGrafter"/>
</dbReference>
<accession>A0A1R1XSV6</accession>
<dbReference type="OrthoDB" id="18797at2759"/>
<comment type="subcellular location">
    <subcellularLocation>
        <location evidence="3">Chromosome</location>
    </subcellularLocation>
    <subcellularLocation>
        <location evidence="2">Nucleus</location>
    </subcellularLocation>
</comment>
<keyword evidence="10" id="KW-0175">Coiled coil</keyword>
<evidence type="ECO:0000256" key="13">
    <source>
        <dbReference type="ARBA" id="ARBA00049360"/>
    </source>
</evidence>
<dbReference type="GO" id="GO:0070192">
    <property type="term" value="P:chromosome organization involved in meiotic cell cycle"/>
    <property type="evidence" value="ECO:0007669"/>
    <property type="project" value="TreeGrafter"/>
</dbReference>
<dbReference type="GO" id="GO:0030870">
    <property type="term" value="C:Mre11 complex"/>
    <property type="evidence" value="ECO:0007669"/>
    <property type="project" value="UniProtKB-ARBA"/>
</dbReference>
<evidence type="ECO:0000256" key="3">
    <source>
        <dbReference type="ARBA" id="ARBA00004286"/>
    </source>
</evidence>
<keyword evidence="5" id="KW-0158">Chromosome</keyword>
<dbReference type="FunFam" id="3.40.50.300:FF:000947">
    <property type="entry name" value="DNA repair protein RAD50"/>
    <property type="match status" value="1"/>
</dbReference>
<dbReference type="GO" id="GO:0007004">
    <property type="term" value="P:telomere maintenance via telomerase"/>
    <property type="evidence" value="ECO:0007669"/>
    <property type="project" value="TreeGrafter"/>
</dbReference>
<evidence type="ECO:0000256" key="5">
    <source>
        <dbReference type="ARBA" id="ARBA00022454"/>
    </source>
</evidence>
<evidence type="ECO:0000256" key="7">
    <source>
        <dbReference type="ARBA" id="ARBA00022763"/>
    </source>
</evidence>
<comment type="similarity">
    <text evidence="4">Belongs to the SMC family. RAD50 subfamily.</text>
</comment>
<keyword evidence="8" id="KW-0378">Hydrolase</keyword>
<dbReference type="GO" id="GO:0016787">
    <property type="term" value="F:hydrolase activity"/>
    <property type="evidence" value="ECO:0007669"/>
    <property type="project" value="UniProtKB-KW"/>
</dbReference>
<keyword evidence="9" id="KW-0862">Zinc</keyword>
<keyword evidence="11" id="KW-0234">DNA repair</keyword>
<gene>
    <name evidence="14" type="ORF">AYI70_g5816</name>
</gene>
<evidence type="ECO:0000256" key="12">
    <source>
        <dbReference type="ARBA" id="ARBA00023242"/>
    </source>
</evidence>
<comment type="cofactor">
    <cofactor evidence="1">
        <name>Zn(2+)</name>
        <dbReference type="ChEBI" id="CHEBI:29105"/>
    </cofactor>
</comment>
<keyword evidence="15" id="KW-1185">Reference proteome</keyword>
<dbReference type="Pfam" id="PF13558">
    <property type="entry name" value="SbcC_Walker_B"/>
    <property type="match status" value="1"/>
</dbReference>
<dbReference type="STRING" id="133412.A0A1R1XSV6"/>
<evidence type="ECO:0000313" key="15">
    <source>
        <dbReference type="Proteomes" id="UP000187283"/>
    </source>
</evidence>
<dbReference type="GO" id="GO:0046872">
    <property type="term" value="F:metal ion binding"/>
    <property type="evidence" value="ECO:0007669"/>
    <property type="project" value="UniProtKB-KW"/>
</dbReference>
<keyword evidence="12" id="KW-0539">Nucleus</keyword>
<evidence type="ECO:0000256" key="11">
    <source>
        <dbReference type="ARBA" id="ARBA00023204"/>
    </source>
</evidence>
<name>A0A1R1XSV6_9FUNG</name>
<proteinExistence type="inferred from homology"/>
<evidence type="ECO:0000256" key="6">
    <source>
        <dbReference type="ARBA" id="ARBA00022723"/>
    </source>
</evidence>
<dbReference type="AlphaFoldDB" id="A0A1R1XSV6"/>
<dbReference type="Gene3D" id="3.40.50.300">
    <property type="entry name" value="P-loop containing nucleotide triphosphate hydrolases"/>
    <property type="match status" value="1"/>
</dbReference>
<comment type="catalytic activity">
    <reaction evidence="13">
        <text>ATP + H2O = ADP + phosphate + H(+)</text>
        <dbReference type="Rhea" id="RHEA:13065"/>
        <dbReference type="ChEBI" id="CHEBI:15377"/>
        <dbReference type="ChEBI" id="CHEBI:15378"/>
        <dbReference type="ChEBI" id="CHEBI:30616"/>
        <dbReference type="ChEBI" id="CHEBI:43474"/>
        <dbReference type="ChEBI" id="CHEBI:456216"/>
    </reaction>
</comment>
<sequence>MTEASIVGEKKQIESQIKYYKNELKSNYFDIENEYLDKLVSYQSLEFTHADLEKYIKALDNAIMKYHSLKMQEINKIIRELWINTYMANDIDTIDIRSESETAKNNRSYNYRVVMIKGGQAIDMRGRCSAGQKVLASLIIRLALAESFALNCGILALDEPTTNLDKANIESLAHSLSKIIAMRQNKSNFQFVIITHDLEFLDMLGKSDLADYYWRVYKNQEQFSSVEKVSFIE</sequence>
<evidence type="ECO:0000313" key="14">
    <source>
        <dbReference type="EMBL" id="OMJ17684.1"/>
    </source>
</evidence>
<dbReference type="GO" id="GO:0043047">
    <property type="term" value="F:single-stranded telomeric DNA binding"/>
    <property type="evidence" value="ECO:0007669"/>
    <property type="project" value="TreeGrafter"/>
</dbReference>
<keyword evidence="7" id="KW-0227">DNA damage</keyword>
<dbReference type="InterPro" id="IPR027417">
    <property type="entry name" value="P-loop_NTPase"/>
</dbReference>
<dbReference type="EMBL" id="LSSN01001970">
    <property type="protein sequence ID" value="OMJ17684.1"/>
    <property type="molecule type" value="Genomic_DNA"/>
</dbReference>
<dbReference type="PANTHER" id="PTHR18867">
    <property type="entry name" value="RAD50"/>
    <property type="match status" value="1"/>
</dbReference>
<evidence type="ECO:0000256" key="9">
    <source>
        <dbReference type="ARBA" id="ARBA00022833"/>
    </source>
</evidence>
<dbReference type="GO" id="GO:0000794">
    <property type="term" value="C:condensed nuclear chromosome"/>
    <property type="evidence" value="ECO:0007669"/>
    <property type="project" value="TreeGrafter"/>
</dbReference>
<evidence type="ECO:0000256" key="4">
    <source>
        <dbReference type="ARBA" id="ARBA00009439"/>
    </source>
</evidence>
<dbReference type="Proteomes" id="UP000187283">
    <property type="component" value="Unassembled WGS sequence"/>
</dbReference>
<evidence type="ECO:0000256" key="10">
    <source>
        <dbReference type="ARBA" id="ARBA00023054"/>
    </source>
</evidence>
<evidence type="ECO:0000256" key="2">
    <source>
        <dbReference type="ARBA" id="ARBA00004123"/>
    </source>
</evidence>